<dbReference type="KEGG" id="oat:OAN307_c09360"/>
<dbReference type="Gene3D" id="3.40.50.150">
    <property type="entry name" value="Vaccinia Virus protein VP39"/>
    <property type="match status" value="1"/>
</dbReference>
<protein>
    <submittedName>
        <fullName evidence="1">Uncharacterized protein</fullName>
    </submittedName>
</protein>
<sequence>MAEVPSHPAKLARLLTKEVESEVWRAMLDVGLRSFAIFCARGSTARYHGTDIVPEFVGLATTALADDVAASVSLADAEDDTMPSGFDYAVRSGVFNNRMDDN</sequence>
<dbReference type="AlphaFoldDB" id="M9R8J3"/>
<evidence type="ECO:0000313" key="1">
    <source>
        <dbReference type="EMBL" id="AGI66656.1"/>
    </source>
</evidence>
<evidence type="ECO:0000313" key="2">
    <source>
        <dbReference type="Proteomes" id="UP000005307"/>
    </source>
</evidence>
<dbReference type="HOGENOM" id="CLU_2274481_0_0_5"/>
<organism evidence="1 2">
    <name type="scientific">Octadecabacter antarcticus 307</name>
    <dbReference type="NCBI Taxonomy" id="391626"/>
    <lineage>
        <taxon>Bacteria</taxon>
        <taxon>Pseudomonadati</taxon>
        <taxon>Pseudomonadota</taxon>
        <taxon>Alphaproteobacteria</taxon>
        <taxon>Rhodobacterales</taxon>
        <taxon>Roseobacteraceae</taxon>
        <taxon>Octadecabacter</taxon>
    </lineage>
</organism>
<proteinExistence type="predicted"/>
<dbReference type="Proteomes" id="UP000005307">
    <property type="component" value="Chromosome"/>
</dbReference>
<gene>
    <name evidence="1" type="ORF">OAN307_c09360</name>
</gene>
<dbReference type="InterPro" id="IPR029063">
    <property type="entry name" value="SAM-dependent_MTases_sf"/>
</dbReference>
<accession>M9R8J3</accession>
<name>M9R8J3_9RHOB</name>
<dbReference type="RefSeq" id="WP_015498699.1">
    <property type="nucleotide sequence ID" value="NC_020911.1"/>
</dbReference>
<dbReference type="EMBL" id="CP003740">
    <property type="protein sequence ID" value="AGI66656.1"/>
    <property type="molecule type" value="Genomic_DNA"/>
</dbReference>
<reference evidence="1 2" key="1">
    <citation type="journal article" date="2013" name="PLoS ONE">
        <title>Poles Apart: Arctic and Antarctic Octadecabacter strains Share High Genome Plasticity and a New Type of Xanthorhodopsin.</title>
        <authorList>
            <person name="Vollmers J."/>
            <person name="Voget S."/>
            <person name="Dietrich S."/>
            <person name="Gollnow K."/>
            <person name="Smits M."/>
            <person name="Meyer K."/>
            <person name="Brinkhoff T."/>
            <person name="Simon M."/>
            <person name="Daniel R."/>
        </authorList>
    </citation>
    <scope>NUCLEOTIDE SEQUENCE [LARGE SCALE GENOMIC DNA]</scope>
    <source>
        <strain evidence="1 2">307</strain>
    </source>
</reference>
<keyword evidence="2" id="KW-1185">Reference proteome</keyword>